<dbReference type="InterPro" id="IPR027417">
    <property type="entry name" value="P-loop_NTPase"/>
</dbReference>
<dbReference type="GO" id="GO:1903806">
    <property type="term" value="P:L-isoleucine import across plasma membrane"/>
    <property type="evidence" value="ECO:0007669"/>
    <property type="project" value="TreeGrafter"/>
</dbReference>
<dbReference type="GO" id="GO:0005304">
    <property type="term" value="F:L-valine transmembrane transporter activity"/>
    <property type="evidence" value="ECO:0007669"/>
    <property type="project" value="TreeGrafter"/>
</dbReference>
<feature type="domain" description="ABC transporter" evidence="4">
    <location>
        <begin position="3"/>
        <end position="254"/>
    </location>
</feature>
<evidence type="ECO:0000256" key="1">
    <source>
        <dbReference type="ARBA" id="ARBA00022448"/>
    </source>
</evidence>
<keyword evidence="6" id="KW-1185">Reference proteome</keyword>
<dbReference type="InterPro" id="IPR032823">
    <property type="entry name" value="BCA_ABC_TP_C"/>
</dbReference>
<dbReference type="Gene3D" id="3.40.50.300">
    <property type="entry name" value="P-loop containing nucleotide triphosphate hydrolases"/>
    <property type="match status" value="1"/>
</dbReference>
<dbReference type="GO" id="GO:0016887">
    <property type="term" value="F:ATP hydrolysis activity"/>
    <property type="evidence" value="ECO:0007669"/>
    <property type="project" value="InterPro"/>
</dbReference>
<dbReference type="PANTHER" id="PTHR45772:SF7">
    <property type="entry name" value="AMINO ACID ABC TRANSPORTER ATP-BINDING PROTEIN"/>
    <property type="match status" value="1"/>
</dbReference>
<dbReference type="GO" id="GO:0015192">
    <property type="term" value="F:L-phenylalanine transmembrane transporter activity"/>
    <property type="evidence" value="ECO:0007669"/>
    <property type="project" value="TreeGrafter"/>
</dbReference>
<reference evidence="5 6" key="1">
    <citation type="submission" date="2017-04" db="EMBL/GenBank/DDBJ databases">
        <title>Genomic insights into metabolism of Thermodesulfobium acidiphilum.</title>
        <authorList>
            <person name="Toshchakov S.V."/>
            <person name="Frolov E.N."/>
            <person name="Kublanov I.V."/>
            <person name="Samarov N.I."/>
            <person name="Novikov A."/>
            <person name="Lebedinsky A.V."/>
            <person name="Bonch-Osmolovskaya E.A."/>
            <person name="Chernyh N.A."/>
        </authorList>
    </citation>
    <scope>NUCLEOTIDE SEQUENCE [LARGE SCALE GENOMIC DNA]</scope>
    <source>
        <strain evidence="5 6">3127-1</strain>
    </source>
</reference>
<name>A0A2R4VY92_THEAF</name>
<dbReference type="SMART" id="SM00382">
    <property type="entry name" value="AAA"/>
    <property type="match status" value="1"/>
</dbReference>
<dbReference type="OrthoDB" id="9779136at2"/>
<keyword evidence="2" id="KW-0547">Nucleotide-binding</keyword>
<dbReference type="SUPFAM" id="SSF52540">
    <property type="entry name" value="P-loop containing nucleoside triphosphate hydrolases"/>
    <property type="match status" value="1"/>
</dbReference>
<dbReference type="GO" id="GO:0005886">
    <property type="term" value="C:plasma membrane"/>
    <property type="evidence" value="ECO:0007669"/>
    <property type="project" value="TreeGrafter"/>
</dbReference>
<dbReference type="EMBL" id="CP020921">
    <property type="protein sequence ID" value="AWB09511.1"/>
    <property type="molecule type" value="Genomic_DNA"/>
</dbReference>
<keyword evidence="1" id="KW-0813">Transport</keyword>
<dbReference type="GO" id="GO:0015808">
    <property type="term" value="P:L-alanine transport"/>
    <property type="evidence" value="ECO:0007669"/>
    <property type="project" value="TreeGrafter"/>
</dbReference>
<dbReference type="Pfam" id="PF00005">
    <property type="entry name" value="ABC_tran"/>
    <property type="match status" value="1"/>
</dbReference>
<evidence type="ECO:0000256" key="2">
    <source>
        <dbReference type="ARBA" id="ARBA00022741"/>
    </source>
</evidence>
<dbReference type="KEGG" id="taci:TDSAC_0124"/>
<dbReference type="GO" id="GO:0005524">
    <property type="term" value="F:ATP binding"/>
    <property type="evidence" value="ECO:0007669"/>
    <property type="project" value="UniProtKB-KW"/>
</dbReference>
<gene>
    <name evidence="5" type="ORF">TDSAC_0124</name>
</gene>
<evidence type="ECO:0000256" key="3">
    <source>
        <dbReference type="ARBA" id="ARBA00022840"/>
    </source>
</evidence>
<evidence type="ECO:0000313" key="6">
    <source>
        <dbReference type="Proteomes" id="UP000244792"/>
    </source>
</evidence>
<organism evidence="5 6">
    <name type="scientific">Thermodesulfobium acidiphilum</name>
    <dbReference type="NCBI Taxonomy" id="1794699"/>
    <lineage>
        <taxon>Bacteria</taxon>
        <taxon>Pseudomonadati</taxon>
        <taxon>Thermodesulfobiota</taxon>
        <taxon>Thermodesulfobiia</taxon>
        <taxon>Thermodesulfobiales</taxon>
        <taxon>Thermodesulfobiaceae</taxon>
        <taxon>Thermodesulfobium</taxon>
    </lineage>
</organism>
<proteinExistence type="predicted"/>
<dbReference type="RefSeq" id="WP_108307890.1">
    <property type="nucleotide sequence ID" value="NZ_CP020921.1"/>
</dbReference>
<dbReference type="Pfam" id="PF12399">
    <property type="entry name" value="BCA_ABC_TP_C"/>
    <property type="match status" value="1"/>
</dbReference>
<sequence>MLLEISNVTKQFGGLIAVNDVSMEVNEGEIVSVIGPNGAGKTTLFNCVTGVYTPEKGKILYKKDGVVRNIVGIPAHKIAYLGISRTFQNIRLFKNMTVLENVLVGRHSKLKSKVWEILLTLPAFIREEKESVRLARNLLDFVGLLNRESEISVNLPYGLQRKLEIARALASEPKILLLDEPAAGMNPSETEELIRLIKKIREMGVTIILIEHDMSLVMRLSEKIIVLDFGQKIAEGSPVEIRNNPKVIEAYLGKEEAEIA</sequence>
<dbReference type="FunFam" id="3.40.50.300:FF:000421">
    <property type="entry name" value="Branched-chain amino acid ABC transporter ATP-binding protein"/>
    <property type="match status" value="1"/>
</dbReference>
<evidence type="ECO:0000259" key="4">
    <source>
        <dbReference type="PROSITE" id="PS50893"/>
    </source>
</evidence>
<dbReference type="GO" id="GO:0042941">
    <property type="term" value="P:D-alanine transmembrane transport"/>
    <property type="evidence" value="ECO:0007669"/>
    <property type="project" value="TreeGrafter"/>
</dbReference>
<dbReference type="InterPro" id="IPR003593">
    <property type="entry name" value="AAA+_ATPase"/>
</dbReference>
<keyword evidence="3 5" id="KW-0067">ATP-binding</keyword>
<dbReference type="CDD" id="cd03219">
    <property type="entry name" value="ABC_Mj1267_LivG_branched"/>
    <property type="match status" value="1"/>
</dbReference>
<evidence type="ECO:0000313" key="5">
    <source>
        <dbReference type="EMBL" id="AWB09511.1"/>
    </source>
</evidence>
<dbReference type="InterPro" id="IPR003439">
    <property type="entry name" value="ABC_transporter-like_ATP-bd"/>
</dbReference>
<dbReference type="GO" id="GO:0015188">
    <property type="term" value="F:L-isoleucine transmembrane transporter activity"/>
    <property type="evidence" value="ECO:0007669"/>
    <property type="project" value="TreeGrafter"/>
</dbReference>
<accession>A0A2R4VY92</accession>
<dbReference type="GO" id="GO:1903805">
    <property type="term" value="P:L-valine import across plasma membrane"/>
    <property type="evidence" value="ECO:0007669"/>
    <property type="project" value="TreeGrafter"/>
</dbReference>
<dbReference type="InterPro" id="IPR051120">
    <property type="entry name" value="ABC_AA/LPS_Transport"/>
</dbReference>
<dbReference type="AlphaFoldDB" id="A0A2R4VY92"/>
<dbReference type="PANTHER" id="PTHR45772">
    <property type="entry name" value="CONSERVED COMPONENT OF ABC TRANSPORTER FOR NATURAL AMINO ACIDS-RELATED"/>
    <property type="match status" value="1"/>
</dbReference>
<protein>
    <submittedName>
        <fullName evidence="5">Amino acid/amide ABC transporter ATP-binding protein 1, HAAT family</fullName>
    </submittedName>
</protein>
<dbReference type="Proteomes" id="UP000244792">
    <property type="component" value="Chromosome"/>
</dbReference>
<dbReference type="PROSITE" id="PS50893">
    <property type="entry name" value="ABC_TRANSPORTER_2"/>
    <property type="match status" value="1"/>
</dbReference>